<feature type="compositionally biased region" description="Basic and acidic residues" evidence="1">
    <location>
        <begin position="159"/>
        <end position="171"/>
    </location>
</feature>
<dbReference type="AlphaFoldDB" id="A0A6N7XJQ8"/>
<proteinExistence type="predicted"/>
<dbReference type="RefSeq" id="WP_154553734.1">
    <property type="nucleotide sequence ID" value="NZ_VUNA01000003.1"/>
</dbReference>
<sequence>MKYLIDFENVASNGFEGLELLDDGSELLIFYSEQHSTISITVHQELERSRIRKTYMPIKTGGKNALDFQLVSWLGYEIAKNGGEQFVIISKDTGFDAVVDFWQKRNVNVSRHPDLRKAVKKTILKRAPEAAIEIPEELPQPEEAKSGKEKKSKLKKKEKRGEKKKNAAAKENRVFQGDVKSLIPEFSGEASRIAETLRVHKTKQAVNNALVKIYGTEMAGKIYKGIKPLLKGRKGE</sequence>
<name>A0A6N7XJQ8_9FIRM</name>
<dbReference type="Pfam" id="PF18475">
    <property type="entry name" value="PIN7"/>
    <property type="match status" value="1"/>
</dbReference>
<protein>
    <recommendedName>
        <fullName evidence="2">PIN-like domain-containing protein</fullName>
    </recommendedName>
</protein>
<keyword evidence="4" id="KW-1185">Reference proteome</keyword>
<evidence type="ECO:0000259" key="2">
    <source>
        <dbReference type="Pfam" id="PF18475"/>
    </source>
</evidence>
<gene>
    <name evidence="3" type="ORF">FYJ65_02250</name>
</gene>
<comment type="caution">
    <text evidence="3">The sequence shown here is derived from an EMBL/GenBank/DDBJ whole genome shotgun (WGS) entry which is preliminary data.</text>
</comment>
<accession>A0A6N7XJQ8</accession>
<organism evidence="3 4">
    <name type="scientific">Mogibacterium kristiansenii</name>
    <dbReference type="NCBI Taxonomy" id="2606708"/>
    <lineage>
        <taxon>Bacteria</taxon>
        <taxon>Bacillati</taxon>
        <taxon>Bacillota</taxon>
        <taxon>Clostridia</taxon>
        <taxon>Peptostreptococcales</taxon>
        <taxon>Anaerovoracaceae</taxon>
        <taxon>Mogibacterium</taxon>
    </lineage>
</organism>
<dbReference type="InterPro" id="IPR041494">
    <property type="entry name" value="PIN7"/>
</dbReference>
<evidence type="ECO:0000313" key="3">
    <source>
        <dbReference type="EMBL" id="MST70169.1"/>
    </source>
</evidence>
<feature type="domain" description="PIN-like" evidence="2">
    <location>
        <begin position="4"/>
        <end position="105"/>
    </location>
</feature>
<feature type="region of interest" description="Disordered" evidence="1">
    <location>
        <begin position="134"/>
        <end position="171"/>
    </location>
</feature>
<evidence type="ECO:0000256" key="1">
    <source>
        <dbReference type="SAM" id="MobiDB-lite"/>
    </source>
</evidence>
<dbReference type="Proteomes" id="UP000469424">
    <property type="component" value="Unassembled WGS sequence"/>
</dbReference>
<dbReference type="EMBL" id="VUNA01000003">
    <property type="protein sequence ID" value="MST70169.1"/>
    <property type="molecule type" value="Genomic_DNA"/>
</dbReference>
<reference evidence="3 4" key="1">
    <citation type="submission" date="2019-08" db="EMBL/GenBank/DDBJ databases">
        <title>In-depth cultivation of the pig gut microbiome towards novel bacterial diversity and tailored functional studies.</title>
        <authorList>
            <person name="Wylensek D."/>
            <person name="Hitch T.C.A."/>
            <person name="Clavel T."/>
        </authorList>
    </citation>
    <scope>NUCLEOTIDE SEQUENCE [LARGE SCALE GENOMIC DNA]</scope>
    <source>
        <strain evidence="3 4">WCA-MUC-591-APC-4B</strain>
    </source>
</reference>
<evidence type="ECO:0000313" key="4">
    <source>
        <dbReference type="Proteomes" id="UP000469424"/>
    </source>
</evidence>